<name>A0A1G6MI74_9BRAD</name>
<protein>
    <submittedName>
        <fullName evidence="2">Cobalt transporter subunit CbtB</fullName>
    </submittedName>
</protein>
<keyword evidence="1" id="KW-1133">Transmembrane helix</keyword>
<dbReference type="InterPro" id="IPR012667">
    <property type="entry name" value="CbtB_put"/>
</dbReference>
<evidence type="ECO:0000313" key="2">
    <source>
        <dbReference type="EMBL" id="SDC55318.1"/>
    </source>
</evidence>
<proteinExistence type="predicted"/>
<dbReference type="EMBL" id="FMZW01000003">
    <property type="protein sequence ID" value="SDC55318.1"/>
    <property type="molecule type" value="Genomic_DNA"/>
</dbReference>
<organism evidence="2 3">
    <name type="scientific">Bradyrhizobium brasilense</name>
    <dbReference type="NCBI Taxonomy" id="1419277"/>
    <lineage>
        <taxon>Bacteria</taxon>
        <taxon>Pseudomonadati</taxon>
        <taxon>Pseudomonadota</taxon>
        <taxon>Alphaproteobacteria</taxon>
        <taxon>Hyphomicrobiales</taxon>
        <taxon>Nitrobacteraceae</taxon>
        <taxon>Bradyrhizobium</taxon>
    </lineage>
</organism>
<keyword evidence="1" id="KW-0472">Membrane</keyword>
<dbReference type="Pfam" id="PF09489">
    <property type="entry name" value="CbtB"/>
    <property type="match status" value="1"/>
</dbReference>
<dbReference type="NCBIfam" id="TIGR02459">
    <property type="entry name" value="CbtB"/>
    <property type="match status" value="1"/>
</dbReference>
<keyword evidence="1" id="KW-0812">Transmembrane</keyword>
<sequence length="70" mass="7546">MSQSQTAQAQVTQAQVTHLPIATRQVGRLAQSLMAMTLGLFIVGVVGFSHIDVIHNAAHDVRHSNAFPCH</sequence>
<dbReference type="Proteomes" id="UP000199245">
    <property type="component" value="Unassembled WGS sequence"/>
</dbReference>
<gene>
    <name evidence="2" type="ORF">SAMN05216337_1003269</name>
</gene>
<evidence type="ECO:0000256" key="1">
    <source>
        <dbReference type="SAM" id="Phobius"/>
    </source>
</evidence>
<feature type="transmembrane region" description="Helical" evidence="1">
    <location>
        <begin position="33"/>
        <end position="51"/>
    </location>
</feature>
<accession>A0A1G6MI74</accession>
<evidence type="ECO:0000313" key="3">
    <source>
        <dbReference type="Proteomes" id="UP000199245"/>
    </source>
</evidence>
<dbReference type="AlphaFoldDB" id="A0A1G6MI74"/>
<reference evidence="2 3" key="1">
    <citation type="submission" date="2016-10" db="EMBL/GenBank/DDBJ databases">
        <authorList>
            <person name="de Groot N.N."/>
        </authorList>
    </citation>
    <scope>NUCLEOTIDE SEQUENCE [LARGE SCALE GENOMIC DNA]</scope>
    <source>
        <strain evidence="2 3">R5</strain>
    </source>
</reference>
<dbReference type="RefSeq" id="WP_092079907.1">
    <property type="nucleotide sequence ID" value="NZ_FMZW01000003.1"/>
</dbReference>